<sequence>MPHAPSDFYRTHLAGLHQRLQNSPIARTYLTGTGIRFDGVDLLPADQFELPFGSFSTVEFAHLFSVFDGSRVHQQVAKESVQDAPPGLYFTVVNNHVIQNPHKNRLGIYTDQRGEADLFIDGLHVDHYFLNEHQTPPTLGTIAFALCAITAHLAGLSQVSLVAAGGRGFDGRYVGYKVWPKLGFDAPLEPGEVAHVPHLAHCTTVQQVLVADSAWWEDQGSQRLMTFDLATDSTSWQKLLPYVSRKLSHERLP</sequence>
<proteinExistence type="predicted"/>
<protein>
    <submittedName>
        <fullName evidence="1">Uncharacterized protein</fullName>
    </submittedName>
</protein>
<organism evidence="1 2">
    <name type="scientific">Alicycliphilus denitrificans</name>
    <dbReference type="NCBI Taxonomy" id="179636"/>
    <lineage>
        <taxon>Bacteria</taxon>
        <taxon>Pseudomonadati</taxon>
        <taxon>Pseudomonadota</taxon>
        <taxon>Betaproteobacteria</taxon>
        <taxon>Burkholderiales</taxon>
        <taxon>Comamonadaceae</taxon>
        <taxon>Alicycliphilus</taxon>
    </lineage>
</organism>
<accession>A0A858ZWC4</accession>
<dbReference type="AlphaFoldDB" id="A0A858ZWC4"/>
<evidence type="ECO:0000313" key="2">
    <source>
        <dbReference type="Proteomes" id="UP000500755"/>
    </source>
</evidence>
<reference evidence="1 2" key="1">
    <citation type="submission" date="2020-05" db="EMBL/GenBank/DDBJ databases">
        <title>Complete genome sequence of Alicycliphilus denitrificans DP3.</title>
        <authorList>
            <person name="Chen X."/>
        </authorList>
    </citation>
    <scope>NUCLEOTIDE SEQUENCE [LARGE SCALE GENOMIC DNA]</scope>
    <source>
        <strain evidence="1 2">DP3</strain>
    </source>
</reference>
<dbReference type="RefSeq" id="WP_168727991.1">
    <property type="nucleotide sequence ID" value="NZ_CP051298.1"/>
</dbReference>
<gene>
    <name evidence="1" type="ORF">HF896_15375</name>
</gene>
<dbReference type="EMBL" id="CP051298">
    <property type="protein sequence ID" value="QKD44902.1"/>
    <property type="molecule type" value="Genomic_DNA"/>
</dbReference>
<dbReference type="Proteomes" id="UP000500755">
    <property type="component" value="Chromosome"/>
</dbReference>
<name>A0A858ZWC4_9BURK</name>
<evidence type="ECO:0000313" key="1">
    <source>
        <dbReference type="EMBL" id="QKD44902.1"/>
    </source>
</evidence>